<reference evidence="1 2" key="1">
    <citation type="submission" date="2020-12" db="EMBL/GenBank/DDBJ databases">
        <title>Whole genome sequences of gut porcine anaerobes.</title>
        <authorList>
            <person name="Kubasova T."/>
            <person name="Jahodarova E."/>
            <person name="Rychlik I."/>
        </authorList>
    </citation>
    <scope>NUCLEOTIDE SEQUENCE [LARGE SCALE GENOMIC DNA]</scope>
    <source>
        <strain evidence="1 2">An925</strain>
    </source>
</reference>
<dbReference type="SUPFAM" id="SSF53474">
    <property type="entry name" value="alpha/beta-Hydrolases"/>
    <property type="match status" value="1"/>
</dbReference>
<gene>
    <name evidence="1" type="ORF">I6E12_03260</name>
</gene>
<dbReference type="InterPro" id="IPR050261">
    <property type="entry name" value="FrsA_esterase"/>
</dbReference>
<comment type="caution">
    <text evidence="1">The sequence shown here is derived from an EMBL/GenBank/DDBJ whole genome shotgun (WGS) entry which is preliminary data.</text>
</comment>
<dbReference type="InterPro" id="IPR029058">
    <property type="entry name" value="AB_hydrolase_fold"/>
</dbReference>
<evidence type="ECO:0008006" key="3">
    <source>
        <dbReference type="Google" id="ProtNLM"/>
    </source>
</evidence>
<accession>A0ABS9CDE3</accession>
<sequence length="415" mass="47276">MVMAQTFETNYERPVGDLMNDVAQRFGVRFKYNVDTVGRQLPYADFRVRPYSIEETLDNICKYFDWNWWKQSDKLYKIKPYEYPRRHVEEGQQMLNYLSTLYQNKEQWEARRDTLRREVRQRLGLDAFLDSCVLGKPILSKIIRHDGYTTQNICIELTPGQHLFGTIYASTAKGKHALIICPDGHWPMRYRKDEQQRLGTLARMGAVCVDFDLYGWGQSAEEVGEAAHHTSRAHVYQAACGYVLLDYMLTNRKDIDHQRVGVMGGSGGGTHTVLLSLLDNRVTASAPVVHLASHFDGGCPCESGMPVQLSAGGTCEPELAAVMAPRPMLIVSDGGDWTASVPTVEMPYLQRIYGFYGAKEQVRNVHLPNERHDFGPNKRKAVYDFFIDVFHLDRSKLDESKVAILPDEALKTKLK</sequence>
<keyword evidence="2" id="KW-1185">Reference proteome</keyword>
<dbReference type="PANTHER" id="PTHR22946">
    <property type="entry name" value="DIENELACTONE HYDROLASE DOMAIN-CONTAINING PROTEIN-RELATED"/>
    <property type="match status" value="1"/>
</dbReference>
<dbReference type="PANTHER" id="PTHR22946:SF8">
    <property type="entry name" value="ACETYL XYLAN ESTERASE DOMAIN-CONTAINING PROTEIN"/>
    <property type="match status" value="1"/>
</dbReference>
<evidence type="ECO:0000313" key="1">
    <source>
        <dbReference type="EMBL" id="MCF2563130.1"/>
    </source>
</evidence>
<evidence type="ECO:0000313" key="2">
    <source>
        <dbReference type="Proteomes" id="UP001200470"/>
    </source>
</evidence>
<protein>
    <recommendedName>
        <fullName evidence="3">Acetyl xylan esterase domain-containing protein</fullName>
    </recommendedName>
</protein>
<dbReference type="EMBL" id="JADYTN010000005">
    <property type="protein sequence ID" value="MCF2563130.1"/>
    <property type="molecule type" value="Genomic_DNA"/>
</dbReference>
<proteinExistence type="predicted"/>
<dbReference type="Gene3D" id="3.40.50.1820">
    <property type="entry name" value="alpha/beta hydrolase"/>
    <property type="match status" value="1"/>
</dbReference>
<dbReference type="Proteomes" id="UP001200470">
    <property type="component" value="Unassembled WGS sequence"/>
</dbReference>
<organism evidence="1 2">
    <name type="scientific">Xylanibacter brevis</name>
    <dbReference type="NCBI Taxonomy" id="83231"/>
    <lineage>
        <taxon>Bacteria</taxon>
        <taxon>Pseudomonadati</taxon>
        <taxon>Bacteroidota</taxon>
        <taxon>Bacteroidia</taxon>
        <taxon>Bacteroidales</taxon>
        <taxon>Prevotellaceae</taxon>
        <taxon>Xylanibacter</taxon>
    </lineage>
</organism>
<name>A0ABS9CDE3_9BACT</name>